<keyword evidence="3" id="KW-0443">Lipid metabolism</keyword>
<name>A0A9D1NQ36_9FIRM</name>
<protein>
    <submittedName>
        <fullName evidence="4">3-oxoacyl-ACP reductase FabG</fullName>
    </submittedName>
</protein>
<dbReference type="FunFam" id="3.40.50.720:FF:000173">
    <property type="entry name" value="3-oxoacyl-[acyl-carrier protein] reductase"/>
    <property type="match status" value="1"/>
</dbReference>
<comment type="similarity">
    <text evidence="1">Belongs to the short-chain dehydrogenases/reductases (SDR) family.</text>
</comment>
<evidence type="ECO:0000313" key="5">
    <source>
        <dbReference type="Proteomes" id="UP000823960"/>
    </source>
</evidence>
<dbReference type="PROSITE" id="PS00061">
    <property type="entry name" value="ADH_SHORT"/>
    <property type="match status" value="1"/>
</dbReference>
<keyword evidence="2" id="KW-0560">Oxidoreductase</keyword>
<dbReference type="PRINTS" id="PR00081">
    <property type="entry name" value="GDHRDH"/>
</dbReference>
<dbReference type="Proteomes" id="UP000823960">
    <property type="component" value="Unassembled WGS sequence"/>
</dbReference>
<gene>
    <name evidence="4" type="primary">fabG</name>
    <name evidence="4" type="ORF">IAD28_00555</name>
</gene>
<dbReference type="GO" id="GO:0016491">
    <property type="term" value="F:oxidoreductase activity"/>
    <property type="evidence" value="ECO:0007669"/>
    <property type="project" value="UniProtKB-KW"/>
</dbReference>
<evidence type="ECO:0000313" key="4">
    <source>
        <dbReference type="EMBL" id="HIV10176.1"/>
    </source>
</evidence>
<dbReference type="NCBIfam" id="NF047420">
    <property type="entry name" value="EF_P_mod_YmfI"/>
    <property type="match status" value="1"/>
</dbReference>
<dbReference type="InterPro" id="IPR036291">
    <property type="entry name" value="NAD(P)-bd_dom_sf"/>
</dbReference>
<dbReference type="EMBL" id="DVOL01000007">
    <property type="protein sequence ID" value="HIV10176.1"/>
    <property type="molecule type" value="Genomic_DNA"/>
</dbReference>
<dbReference type="Pfam" id="PF13561">
    <property type="entry name" value="adh_short_C2"/>
    <property type="match status" value="1"/>
</dbReference>
<dbReference type="SUPFAM" id="SSF51735">
    <property type="entry name" value="NAD(P)-binding Rossmann-fold domains"/>
    <property type="match status" value="1"/>
</dbReference>
<evidence type="ECO:0000256" key="3">
    <source>
        <dbReference type="ARBA" id="ARBA00023221"/>
    </source>
</evidence>
<keyword evidence="3" id="KW-0753">Steroid metabolism</keyword>
<reference evidence="4" key="2">
    <citation type="journal article" date="2021" name="PeerJ">
        <title>Extensive microbial diversity within the chicken gut microbiome revealed by metagenomics and culture.</title>
        <authorList>
            <person name="Gilroy R."/>
            <person name="Ravi A."/>
            <person name="Getino M."/>
            <person name="Pursley I."/>
            <person name="Horton D.L."/>
            <person name="Alikhan N.F."/>
            <person name="Baker D."/>
            <person name="Gharbi K."/>
            <person name="Hall N."/>
            <person name="Watson M."/>
            <person name="Adriaenssens E.M."/>
            <person name="Foster-Nyarko E."/>
            <person name="Jarju S."/>
            <person name="Secka A."/>
            <person name="Antonio M."/>
            <person name="Oren A."/>
            <person name="Chaudhuri R.R."/>
            <person name="La Ragione R."/>
            <person name="Hildebrand F."/>
            <person name="Pallen M.J."/>
        </authorList>
    </citation>
    <scope>NUCLEOTIDE SEQUENCE</scope>
    <source>
        <strain evidence="4">1370</strain>
    </source>
</reference>
<dbReference type="GO" id="GO:0008202">
    <property type="term" value="P:steroid metabolic process"/>
    <property type="evidence" value="ECO:0007669"/>
    <property type="project" value="UniProtKB-KW"/>
</dbReference>
<dbReference type="PANTHER" id="PTHR42879:SF2">
    <property type="entry name" value="3-OXOACYL-[ACYL-CARRIER-PROTEIN] REDUCTASE FABG"/>
    <property type="match status" value="1"/>
</dbReference>
<comment type="caution">
    <text evidence="4">The sequence shown here is derived from an EMBL/GenBank/DDBJ whole genome shotgun (WGS) entry which is preliminary data.</text>
</comment>
<dbReference type="NCBIfam" id="NF009466">
    <property type="entry name" value="PRK12826.1-2"/>
    <property type="match status" value="1"/>
</dbReference>
<dbReference type="InterPro" id="IPR002347">
    <property type="entry name" value="SDR_fam"/>
</dbReference>
<accession>A0A9D1NQ36</accession>
<sequence>MKGVALVTGGSRGIGAATVRELSSLGYSVAINYNKSHDEASLLAKSLPGEAAAYQCDISSPEEVEGMFSRIEAELGEVELLVNNAGVSHIGLFQDMSYESILRLAEVNLLGAIYCTRRAVPGMVRRHSGCIISVASMWGEVGASCEAVYSSCKAGIIGFTKALAKELGPSGIRVNCVSPGVIDTDMNKELDDETINALCRDTPLMRIGSPEDVAGVIGFLASPDSGFITGQVLPVNGGII</sequence>
<dbReference type="PRINTS" id="PR00080">
    <property type="entry name" value="SDRFAMILY"/>
</dbReference>
<organism evidence="4 5">
    <name type="scientific">Candidatus Faeciplasma avium</name>
    <dbReference type="NCBI Taxonomy" id="2840798"/>
    <lineage>
        <taxon>Bacteria</taxon>
        <taxon>Bacillati</taxon>
        <taxon>Bacillota</taxon>
        <taxon>Clostridia</taxon>
        <taxon>Eubacteriales</taxon>
        <taxon>Oscillospiraceae</taxon>
        <taxon>Oscillospiraceae incertae sedis</taxon>
        <taxon>Candidatus Faeciplasma</taxon>
    </lineage>
</organism>
<proteinExistence type="inferred from homology"/>
<dbReference type="GO" id="GO:0032787">
    <property type="term" value="P:monocarboxylic acid metabolic process"/>
    <property type="evidence" value="ECO:0007669"/>
    <property type="project" value="UniProtKB-ARBA"/>
</dbReference>
<reference evidence="4" key="1">
    <citation type="submission" date="2020-10" db="EMBL/GenBank/DDBJ databases">
        <authorList>
            <person name="Gilroy R."/>
        </authorList>
    </citation>
    <scope>NUCLEOTIDE SEQUENCE</scope>
    <source>
        <strain evidence="4">1370</strain>
    </source>
</reference>
<dbReference type="Gene3D" id="3.40.50.720">
    <property type="entry name" value="NAD(P)-binding Rossmann-like Domain"/>
    <property type="match status" value="1"/>
</dbReference>
<evidence type="ECO:0000256" key="1">
    <source>
        <dbReference type="ARBA" id="ARBA00006484"/>
    </source>
</evidence>
<dbReference type="InterPro" id="IPR020904">
    <property type="entry name" value="Sc_DH/Rdtase_CS"/>
</dbReference>
<dbReference type="PANTHER" id="PTHR42879">
    <property type="entry name" value="3-OXOACYL-(ACYL-CARRIER-PROTEIN) REDUCTASE"/>
    <property type="match status" value="1"/>
</dbReference>
<dbReference type="InterPro" id="IPR050259">
    <property type="entry name" value="SDR"/>
</dbReference>
<evidence type="ECO:0000256" key="2">
    <source>
        <dbReference type="ARBA" id="ARBA00023002"/>
    </source>
</evidence>
<dbReference type="AlphaFoldDB" id="A0A9D1NQ36"/>